<name>A0A0M3ILL1_ASCLU</name>
<feature type="compositionally biased region" description="Polar residues" evidence="1">
    <location>
        <begin position="57"/>
        <end position="71"/>
    </location>
</feature>
<protein>
    <submittedName>
        <fullName evidence="3">C3H1-type domain-containing protein</fullName>
    </submittedName>
</protein>
<evidence type="ECO:0000256" key="1">
    <source>
        <dbReference type="SAM" id="MobiDB-lite"/>
    </source>
</evidence>
<keyword evidence="2" id="KW-1185">Reference proteome</keyword>
<feature type="region of interest" description="Disordered" evidence="1">
    <location>
        <begin position="33"/>
        <end position="80"/>
    </location>
</feature>
<dbReference type="AlphaFoldDB" id="A0A0M3ILL1"/>
<dbReference type="Proteomes" id="UP000036681">
    <property type="component" value="Unplaced"/>
</dbReference>
<dbReference type="WBParaSite" id="ALUE_0001963901-mRNA-1">
    <property type="protein sequence ID" value="ALUE_0001963901-mRNA-1"/>
    <property type="gene ID" value="ALUE_0001963901"/>
</dbReference>
<proteinExistence type="predicted"/>
<evidence type="ECO:0000313" key="2">
    <source>
        <dbReference type="Proteomes" id="UP000036681"/>
    </source>
</evidence>
<accession>A0A0M3ILL1</accession>
<reference evidence="3" key="1">
    <citation type="submission" date="2017-02" db="UniProtKB">
        <authorList>
            <consortium name="WormBaseParasite"/>
        </authorList>
    </citation>
    <scope>IDENTIFICATION</scope>
</reference>
<organism evidence="2 3">
    <name type="scientific">Ascaris lumbricoides</name>
    <name type="common">Giant roundworm</name>
    <dbReference type="NCBI Taxonomy" id="6252"/>
    <lineage>
        <taxon>Eukaryota</taxon>
        <taxon>Metazoa</taxon>
        <taxon>Ecdysozoa</taxon>
        <taxon>Nematoda</taxon>
        <taxon>Chromadorea</taxon>
        <taxon>Rhabditida</taxon>
        <taxon>Spirurina</taxon>
        <taxon>Ascaridomorpha</taxon>
        <taxon>Ascaridoidea</taxon>
        <taxon>Ascarididae</taxon>
        <taxon>Ascaris</taxon>
    </lineage>
</organism>
<evidence type="ECO:0000313" key="3">
    <source>
        <dbReference type="WBParaSite" id="ALUE_0001963901-mRNA-1"/>
    </source>
</evidence>
<sequence>MYRVERTRLHPFCTTPKCDRTMCYLFHVQQHYRSSSASPPQLWRPRSSEPKDISNEACCSSQSAPVSYSRETNNDSSRKGSIKDVYCTMQIQPIVVNETTKFFVNYFLFVSFRRYS</sequence>